<organism evidence="1 2">
    <name type="scientific">Propioniciclava sinopodophylli</name>
    <dbReference type="NCBI Taxonomy" id="1837344"/>
    <lineage>
        <taxon>Bacteria</taxon>
        <taxon>Bacillati</taxon>
        <taxon>Actinomycetota</taxon>
        <taxon>Actinomycetes</taxon>
        <taxon>Propionibacteriales</taxon>
        <taxon>Propionibacteriaceae</taxon>
        <taxon>Propioniciclava</taxon>
    </lineage>
</organism>
<dbReference type="Proteomes" id="UP000292373">
    <property type="component" value="Unassembled WGS sequence"/>
</dbReference>
<dbReference type="EMBL" id="SDMQ01000010">
    <property type="protein sequence ID" value="TBT83799.1"/>
    <property type="molecule type" value="Genomic_DNA"/>
</dbReference>
<evidence type="ECO:0000313" key="1">
    <source>
        <dbReference type="EMBL" id="TBT83799.1"/>
    </source>
</evidence>
<evidence type="ECO:0000313" key="2">
    <source>
        <dbReference type="Proteomes" id="UP000292373"/>
    </source>
</evidence>
<keyword evidence="2" id="KW-1185">Reference proteome</keyword>
<name>A0A4Q9KDX1_9ACTN</name>
<comment type="caution">
    <text evidence="1">The sequence shown here is derived from an EMBL/GenBank/DDBJ whole genome shotgun (WGS) entry which is preliminary data.</text>
</comment>
<dbReference type="RefSeq" id="WP_131168818.1">
    <property type="nucleotide sequence ID" value="NZ_SDMQ01000010.1"/>
</dbReference>
<dbReference type="OrthoDB" id="3292517at2"/>
<protein>
    <submittedName>
        <fullName evidence="1">Uncharacterized protein</fullName>
    </submittedName>
</protein>
<reference evidence="1 2" key="1">
    <citation type="submission" date="2019-01" db="EMBL/GenBank/DDBJ databases">
        <title>Lactibacter flavus gen. nov., sp. nov., a novel bacterium of the family Propionibacteriaceae isolated from raw milk and dairy products.</title>
        <authorList>
            <person name="Huptas C."/>
            <person name="Wenning M."/>
            <person name="Breitenwieser F."/>
            <person name="Doll E."/>
            <person name="Von Neubeck M."/>
            <person name="Busse H.-J."/>
            <person name="Scherer S."/>
        </authorList>
    </citation>
    <scope>NUCLEOTIDE SEQUENCE [LARGE SCALE GENOMIC DNA]</scope>
    <source>
        <strain evidence="1 2">KCTC 33808</strain>
    </source>
</reference>
<accession>A0A4Q9KDX1</accession>
<dbReference type="AlphaFoldDB" id="A0A4Q9KDX1"/>
<gene>
    <name evidence="1" type="ORF">ET989_10825</name>
</gene>
<proteinExistence type="predicted"/>
<sequence>MSAEHARHWARHFLDVWAERAGDPRLPPWLRVAALAYGSHLNNGHAPFRSGQVSLVLGGIDPTTGELTTYRNVARAIDAAVANGWLAPGSFHRCLIVPPNAIRKGDMFAAPRLCPLDHEHRERAEKQGR</sequence>